<accession>A0A0K2G8R4</accession>
<dbReference type="KEGG" id="nmv:NITMOv2_0546"/>
<evidence type="ECO:0000313" key="2">
    <source>
        <dbReference type="Proteomes" id="UP000069205"/>
    </source>
</evidence>
<reference evidence="1 2" key="1">
    <citation type="journal article" date="2015" name="Proc. Natl. Acad. Sci. U.S.A.">
        <title>Expanded metabolic versatility of ubiquitous nitrite-oxidizing bacteria from the genus Nitrospira.</title>
        <authorList>
            <person name="Koch H."/>
            <person name="Lucker S."/>
            <person name="Albertsen M."/>
            <person name="Kitzinger K."/>
            <person name="Herbold C."/>
            <person name="Spieck E."/>
            <person name="Nielsen P.H."/>
            <person name="Wagner M."/>
            <person name="Daims H."/>
        </authorList>
    </citation>
    <scope>NUCLEOTIDE SEQUENCE [LARGE SCALE GENOMIC DNA]</scope>
    <source>
        <strain evidence="1 2">NSP M-1</strain>
    </source>
</reference>
<sequence length="37" mass="4158">MTSDSVSQLADLRRLFTRDAGSLPGEEWHGQIIFLPL</sequence>
<dbReference type="EMBL" id="CP011801">
    <property type="protein sequence ID" value="ALA56982.1"/>
    <property type="molecule type" value="Genomic_DNA"/>
</dbReference>
<protein>
    <submittedName>
        <fullName evidence="1">Uncharacterized protein</fullName>
    </submittedName>
</protein>
<proteinExistence type="predicted"/>
<keyword evidence="2" id="KW-1185">Reference proteome</keyword>
<gene>
    <name evidence="1" type="ORF">NITMOv2_0546</name>
</gene>
<organism evidence="1 2">
    <name type="scientific">Nitrospira moscoviensis</name>
    <dbReference type="NCBI Taxonomy" id="42253"/>
    <lineage>
        <taxon>Bacteria</taxon>
        <taxon>Pseudomonadati</taxon>
        <taxon>Nitrospirota</taxon>
        <taxon>Nitrospiria</taxon>
        <taxon>Nitrospirales</taxon>
        <taxon>Nitrospiraceae</taxon>
        <taxon>Nitrospira</taxon>
    </lineage>
</organism>
<dbReference type="AlphaFoldDB" id="A0A0K2G8R4"/>
<dbReference type="Proteomes" id="UP000069205">
    <property type="component" value="Chromosome"/>
</dbReference>
<name>A0A0K2G8R4_NITMO</name>
<evidence type="ECO:0000313" key="1">
    <source>
        <dbReference type="EMBL" id="ALA56982.1"/>
    </source>
</evidence>